<dbReference type="SUPFAM" id="SSF69593">
    <property type="entry name" value="Glycerol-3-phosphate (1)-acyltransferase"/>
    <property type="match status" value="1"/>
</dbReference>
<dbReference type="EMBL" id="JAJKBJ010000013">
    <property type="protein sequence ID" value="MCL9684677.1"/>
    <property type="molecule type" value="Genomic_DNA"/>
</dbReference>
<comment type="caution">
    <text evidence="5">The sequence shown here is derived from an EMBL/GenBank/DDBJ whole genome shotgun (WGS) entry which is preliminary data.</text>
</comment>
<dbReference type="GO" id="GO:0003841">
    <property type="term" value="F:1-acylglycerol-3-phosphate O-acyltransferase activity"/>
    <property type="evidence" value="ECO:0007669"/>
    <property type="project" value="TreeGrafter"/>
</dbReference>
<dbReference type="PANTHER" id="PTHR10434">
    <property type="entry name" value="1-ACYL-SN-GLYCEROL-3-PHOSPHATE ACYLTRANSFERASE"/>
    <property type="match status" value="1"/>
</dbReference>
<reference evidence="5" key="1">
    <citation type="submission" date="2021-11" db="EMBL/GenBank/DDBJ databases">
        <title>Legionella maioricencis sp. nov., a new species isolated from hot water samples in Mallorca.</title>
        <authorList>
            <person name="Crespi S."/>
            <person name="Drasar V."/>
            <person name="Salva-Serra F."/>
            <person name="Jaen-Luchoro D."/>
            <person name="Pineiro-Iglesias B."/>
            <person name="Aliaga F."/>
            <person name="Fernandez-Juarez V."/>
            <person name="Coll G."/>
            <person name="Moore E.R.B."/>
            <person name="Bennasar-Figueras A."/>
        </authorList>
    </citation>
    <scope>NUCLEOTIDE SEQUENCE</scope>
    <source>
        <strain evidence="5">HCPI-6</strain>
    </source>
</reference>
<evidence type="ECO:0000259" key="4">
    <source>
        <dbReference type="SMART" id="SM00563"/>
    </source>
</evidence>
<organism evidence="5 6">
    <name type="scientific">Legionella maioricensis</name>
    <dbReference type="NCBI Taxonomy" id="2896528"/>
    <lineage>
        <taxon>Bacteria</taxon>
        <taxon>Pseudomonadati</taxon>
        <taxon>Pseudomonadota</taxon>
        <taxon>Gammaproteobacteria</taxon>
        <taxon>Legionellales</taxon>
        <taxon>Legionellaceae</taxon>
        <taxon>Legionella</taxon>
    </lineage>
</organism>
<dbReference type="InterPro" id="IPR002123">
    <property type="entry name" value="Plipid/glycerol_acylTrfase"/>
</dbReference>
<dbReference type="SMART" id="SM00563">
    <property type="entry name" value="PlsC"/>
    <property type="match status" value="1"/>
</dbReference>
<dbReference type="RefSeq" id="WP_250421886.1">
    <property type="nucleotide sequence ID" value="NZ_JAJKBJ010000013.1"/>
</dbReference>
<dbReference type="CDD" id="cd07988">
    <property type="entry name" value="LPLAT_ABO13168-like"/>
    <property type="match status" value="1"/>
</dbReference>
<name>A0A9X2D1Q0_9GAMM</name>
<comment type="pathway">
    <text evidence="1">Lipid metabolism.</text>
</comment>
<protein>
    <submittedName>
        <fullName evidence="5">Lysophospholipid acyltransferase family protein</fullName>
    </submittedName>
</protein>
<keyword evidence="2" id="KW-0808">Transferase</keyword>
<keyword evidence="3 5" id="KW-0012">Acyltransferase</keyword>
<keyword evidence="6" id="KW-1185">Reference proteome</keyword>
<sequence>MGTICRFILRLIGWKIVGKLPKDKKYMVIVAPHTSNWDLIIGLLGRFAVEVKINFLAKHQLFFFPLGNLLKALGGTPVDRSKRANRVEQVAELYRQSDKLVLAITPEGTRSAVVRWKEGFYHIALQAGIPIVMIGFDYSTKEIRIREPFWPSGDINKDFPQFSAYFKTIKGRYPKEIPDYHSKG</sequence>
<dbReference type="PANTHER" id="PTHR10434:SF9">
    <property type="entry name" value="PHOSPHOLIPID_GLYCEROL ACYLTRANSFERASE DOMAIN-CONTAINING PROTEIN"/>
    <property type="match status" value="1"/>
</dbReference>
<evidence type="ECO:0000313" key="6">
    <source>
        <dbReference type="Proteomes" id="UP001139721"/>
    </source>
</evidence>
<gene>
    <name evidence="5" type="ORF">LOX96_11275</name>
</gene>
<evidence type="ECO:0000256" key="1">
    <source>
        <dbReference type="ARBA" id="ARBA00005189"/>
    </source>
</evidence>
<dbReference type="AlphaFoldDB" id="A0A9X2D1Q0"/>
<evidence type="ECO:0000256" key="2">
    <source>
        <dbReference type="ARBA" id="ARBA00022679"/>
    </source>
</evidence>
<evidence type="ECO:0000313" key="5">
    <source>
        <dbReference type="EMBL" id="MCL9684677.1"/>
    </source>
</evidence>
<evidence type="ECO:0000256" key="3">
    <source>
        <dbReference type="ARBA" id="ARBA00023315"/>
    </source>
</evidence>
<dbReference type="GO" id="GO:0006654">
    <property type="term" value="P:phosphatidic acid biosynthetic process"/>
    <property type="evidence" value="ECO:0007669"/>
    <property type="project" value="TreeGrafter"/>
</dbReference>
<accession>A0A9X2D1Q0</accession>
<feature type="domain" description="Phospholipid/glycerol acyltransferase" evidence="4">
    <location>
        <begin position="27"/>
        <end position="139"/>
    </location>
</feature>
<dbReference type="Proteomes" id="UP001139721">
    <property type="component" value="Unassembled WGS sequence"/>
</dbReference>
<dbReference type="Pfam" id="PF01553">
    <property type="entry name" value="Acyltransferase"/>
    <property type="match status" value="1"/>
</dbReference>
<proteinExistence type="predicted"/>